<feature type="transmembrane region" description="Helical" evidence="7">
    <location>
        <begin position="371"/>
        <end position="393"/>
    </location>
</feature>
<keyword evidence="5 7" id="KW-0472">Membrane</keyword>
<evidence type="ECO:0000256" key="7">
    <source>
        <dbReference type="SAM" id="Phobius"/>
    </source>
</evidence>
<dbReference type="AlphaFoldDB" id="A0A1G2RFT3"/>
<keyword evidence="3 7" id="KW-0812">Transmembrane</keyword>
<comment type="caution">
    <text evidence="10">The sequence shown here is derived from an EMBL/GenBank/DDBJ whole genome shotgun (WGS) entry which is preliminary data.</text>
</comment>
<evidence type="ECO:0000256" key="1">
    <source>
        <dbReference type="ARBA" id="ARBA00004651"/>
    </source>
</evidence>
<keyword evidence="2" id="KW-1003">Cell membrane</keyword>
<protein>
    <recommendedName>
        <fullName evidence="12">ABC transporter permease</fullName>
    </recommendedName>
</protein>
<feature type="transmembrane region" description="Helical" evidence="7">
    <location>
        <begin position="27"/>
        <end position="46"/>
    </location>
</feature>
<accession>A0A1G2RFT3</accession>
<proteinExistence type="inferred from homology"/>
<feature type="transmembrane region" description="Helical" evidence="7">
    <location>
        <begin position="284"/>
        <end position="305"/>
    </location>
</feature>
<evidence type="ECO:0000259" key="9">
    <source>
        <dbReference type="Pfam" id="PF12704"/>
    </source>
</evidence>
<dbReference type="EMBL" id="MHUC01000011">
    <property type="protein sequence ID" value="OHA71132.1"/>
    <property type="molecule type" value="Genomic_DNA"/>
</dbReference>
<comment type="subcellular location">
    <subcellularLocation>
        <location evidence="1">Cell membrane</location>
        <topology evidence="1">Multi-pass membrane protein</topology>
    </subcellularLocation>
</comment>
<sequence>MEQQIAILKEYFKIAVKNLRTRKLRSWLTILGIVIGVFLIMSLLSLSQGLKETVLKQLRAVGTNIVMIMPGNISDIVTNLTGGMELTESDLNIIRKTKGVEAVLPNVFKAILVKSQDKTKTMILYGIDLRDSLNIYQDDMGMRVADGRWPVPGKREIIVGSLVSSDVFPGLKVGDKATIKGRQFEVVGILQSMGNKQDDMMAGIDMGFYRDITGDREGAPQAIAKIAMGYSVDQVAKNIKKNLEENAKRRIGRESGNVYSVLTSEALGSIVGGIMGIIQAIVFVFGGIAVLVGGIGIMNTMYTSVRERTKEIGILKAVGAKNSTIVMIFLIESSIIGLVGGIGGMIPGLGLSKLIQAYGQVHPVLYIEASITPGIILFGLIFSLGVGCLSGFFPARSAAQLKPVDALRYE</sequence>
<feature type="transmembrane region" description="Helical" evidence="7">
    <location>
        <begin position="325"/>
        <end position="351"/>
    </location>
</feature>
<dbReference type="GO" id="GO:0022857">
    <property type="term" value="F:transmembrane transporter activity"/>
    <property type="evidence" value="ECO:0007669"/>
    <property type="project" value="TreeGrafter"/>
</dbReference>
<reference evidence="10 11" key="1">
    <citation type="journal article" date="2016" name="Nat. Commun.">
        <title>Thousands of microbial genomes shed light on interconnected biogeochemical processes in an aquifer system.</title>
        <authorList>
            <person name="Anantharaman K."/>
            <person name="Brown C.T."/>
            <person name="Hug L.A."/>
            <person name="Sharon I."/>
            <person name="Castelle C.J."/>
            <person name="Probst A.J."/>
            <person name="Thomas B.C."/>
            <person name="Singh A."/>
            <person name="Wilkins M.J."/>
            <person name="Karaoz U."/>
            <person name="Brodie E.L."/>
            <person name="Williams K.H."/>
            <person name="Hubbard S.S."/>
            <person name="Banfield J.F."/>
        </authorList>
    </citation>
    <scope>NUCLEOTIDE SEQUENCE [LARGE SCALE GENOMIC DNA]</scope>
</reference>
<dbReference type="PANTHER" id="PTHR30572">
    <property type="entry name" value="MEMBRANE COMPONENT OF TRANSPORTER-RELATED"/>
    <property type="match status" value="1"/>
</dbReference>
<evidence type="ECO:0000256" key="4">
    <source>
        <dbReference type="ARBA" id="ARBA00022989"/>
    </source>
</evidence>
<dbReference type="InterPro" id="IPR050250">
    <property type="entry name" value="Macrolide_Exporter_MacB"/>
</dbReference>
<name>A0A1G2RFT3_9BACT</name>
<evidence type="ECO:0000256" key="3">
    <source>
        <dbReference type="ARBA" id="ARBA00022692"/>
    </source>
</evidence>
<dbReference type="Pfam" id="PF12704">
    <property type="entry name" value="MacB_PCD"/>
    <property type="match status" value="1"/>
</dbReference>
<keyword evidence="4 7" id="KW-1133">Transmembrane helix</keyword>
<feature type="domain" description="ABC3 transporter permease C-terminal" evidence="8">
    <location>
        <begin position="284"/>
        <end position="402"/>
    </location>
</feature>
<dbReference type="GO" id="GO:0005886">
    <property type="term" value="C:plasma membrane"/>
    <property type="evidence" value="ECO:0007669"/>
    <property type="project" value="UniProtKB-SubCell"/>
</dbReference>
<dbReference type="InterPro" id="IPR025857">
    <property type="entry name" value="MacB_PCD"/>
</dbReference>
<dbReference type="InterPro" id="IPR003838">
    <property type="entry name" value="ABC3_permease_C"/>
</dbReference>
<dbReference type="Pfam" id="PF02687">
    <property type="entry name" value="FtsX"/>
    <property type="match status" value="1"/>
</dbReference>
<evidence type="ECO:0008006" key="12">
    <source>
        <dbReference type="Google" id="ProtNLM"/>
    </source>
</evidence>
<comment type="similarity">
    <text evidence="6">Belongs to the ABC-4 integral membrane protein family.</text>
</comment>
<organism evidence="10 11">
    <name type="scientific">Candidatus Wildermuthbacteria bacterium RIFCSPHIGHO2_12_FULL_40_12</name>
    <dbReference type="NCBI Taxonomy" id="1802457"/>
    <lineage>
        <taxon>Bacteria</taxon>
        <taxon>Candidatus Wildermuthiibacteriota</taxon>
    </lineage>
</organism>
<gene>
    <name evidence="10" type="ORF">A3F15_02790</name>
</gene>
<evidence type="ECO:0000256" key="2">
    <source>
        <dbReference type="ARBA" id="ARBA00022475"/>
    </source>
</evidence>
<evidence type="ECO:0000259" key="8">
    <source>
        <dbReference type="Pfam" id="PF02687"/>
    </source>
</evidence>
<evidence type="ECO:0000313" key="11">
    <source>
        <dbReference type="Proteomes" id="UP000177078"/>
    </source>
</evidence>
<evidence type="ECO:0000313" key="10">
    <source>
        <dbReference type="EMBL" id="OHA71132.1"/>
    </source>
</evidence>
<feature type="domain" description="MacB-like periplasmic core" evidence="9">
    <location>
        <begin position="26"/>
        <end position="241"/>
    </location>
</feature>
<dbReference type="PANTHER" id="PTHR30572:SF4">
    <property type="entry name" value="ABC TRANSPORTER PERMEASE YTRF"/>
    <property type="match status" value="1"/>
</dbReference>
<dbReference type="Proteomes" id="UP000177078">
    <property type="component" value="Unassembled WGS sequence"/>
</dbReference>
<dbReference type="STRING" id="1802457.A3F15_02790"/>
<evidence type="ECO:0000256" key="6">
    <source>
        <dbReference type="ARBA" id="ARBA00038076"/>
    </source>
</evidence>
<evidence type="ECO:0000256" key="5">
    <source>
        <dbReference type="ARBA" id="ARBA00023136"/>
    </source>
</evidence>